<dbReference type="GO" id="GO:0005737">
    <property type="term" value="C:cytoplasm"/>
    <property type="evidence" value="ECO:0007669"/>
    <property type="project" value="TreeGrafter"/>
</dbReference>
<evidence type="ECO:0000313" key="2">
    <source>
        <dbReference type="EMBL" id="KAK0635014.1"/>
    </source>
</evidence>
<keyword evidence="3" id="KW-1185">Reference proteome</keyword>
<proteinExistence type="predicted"/>
<name>A0AA40CF11_9PEZI</name>
<feature type="repeat" description="RCC1" evidence="1">
    <location>
        <begin position="177"/>
        <end position="235"/>
    </location>
</feature>
<evidence type="ECO:0000313" key="3">
    <source>
        <dbReference type="Proteomes" id="UP001174934"/>
    </source>
</evidence>
<dbReference type="PROSITE" id="PS50012">
    <property type="entry name" value="RCC1_3"/>
    <property type="match status" value="3"/>
</dbReference>
<comment type="caution">
    <text evidence="2">The sequence shown here is derived from an EMBL/GenBank/DDBJ whole genome shotgun (WGS) entry which is preliminary data.</text>
</comment>
<feature type="repeat" description="RCC1" evidence="1">
    <location>
        <begin position="285"/>
        <end position="338"/>
    </location>
</feature>
<feature type="repeat" description="RCC1" evidence="1">
    <location>
        <begin position="236"/>
        <end position="284"/>
    </location>
</feature>
<dbReference type="AlphaFoldDB" id="A0AA40CF11"/>
<reference evidence="2" key="1">
    <citation type="submission" date="2023-06" db="EMBL/GenBank/DDBJ databases">
        <title>Genome-scale phylogeny and comparative genomics of the fungal order Sordariales.</title>
        <authorList>
            <consortium name="Lawrence Berkeley National Laboratory"/>
            <person name="Hensen N."/>
            <person name="Bonometti L."/>
            <person name="Westerberg I."/>
            <person name="Brannstrom I.O."/>
            <person name="Guillou S."/>
            <person name="Cros-Aarteil S."/>
            <person name="Calhoun S."/>
            <person name="Haridas S."/>
            <person name="Kuo A."/>
            <person name="Mondo S."/>
            <person name="Pangilinan J."/>
            <person name="Riley R."/>
            <person name="LaButti K."/>
            <person name="Andreopoulos B."/>
            <person name="Lipzen A."/>
            <person name="Chen C."/>
            <person name="Yanf M."/>
            <person name="Daum C."/>
            <person name="Ng V."/>
            <person name="Clum A."/>
            <person name="Steindorff A."/>
            <person name="Ohm R."/>
            <person name="Martin F."/>
            <person name="Silar P."/>
            <person name="Natvig D."/>
            <person name="Lalanne C."/>
            <person name="Gautier V."/>
            <person name="Ament-velasquez S.L."/>
            <person name="Kruys A."/>
            <person name="Hutchinson M.I."/>
            <person name="Powell A.J."/>
            <person name="Barry K."/>
            <person name="Miller A.N."/>
            <person name="Grigoriev I.V."/>
            <person name="Debuchy R."/>
            <person name="Gladieux P."/>
            <person name="Thoren M.H."/>
            <person name="Johannesson H."/>
        </authorList>
    </citation>
    <scope>NUCLEOTIDE SEQUENCE</scope>
    <source>
        <strain evidence="2">SMH3391-2</strain>
    </source>
</reference>
<dbReference type="GO" id="GO:0005085">
    <property type="term" value="F:guanyl-nucleotide exchange factor activity"/>
    <property type="evidence" value="ECO:0007669"/>
    <property type="project" value="TreeGrafter"/>
</dbReference>
<dbReference type="SUPFAM" id="SSF50985">
    <property type="entry name" value="RCC1/BLIP-II"/>
    <property type="match status" value="1"/>
</dbReference>
<dbReference type="InterPro" id="IPR051553">
    <property type="entry name" value="Ran_GTPase-activating"/>
</dbReference>
<dbReference type="InterPro" id="IPR009091">
    <property type="entry name" value="RCC1/BLIP-II"/>
</dbReference>
<protein>
    <submittedName>
        <fullName evidence="2">Regulator of chromosome condensation 1/beta-lactamase-inhibitor protein II</fullName>
    </submittedName>
</protein>
<dbReference type="InterPro" id="IPR000408">
    <property type="entry name" value="Reg_chr_condens"/>
</dbReference>
<accession>A0AA40CF11</accession>
<dbReference type="PANTHER" id="PTHR45982">
    <property type="entry name" value="REGULATOR OF CHROMOSOME CONDENSATION"/>
    <property type="match status" value="1"/>
</dbReference>
<dbReference type="Pfam" id="PF13540">
    <property type="entry name" value="RCC1_2"/>
    <property type="match status" value="2"/>
</dbReference>
<organism evidence="2 3">
    <name type="scientific">Bombardia bombarda</name>
    <dbReference type="NCBI Taxonomy" id="252184"/>
    <lineage>
        <taxon>Eukaryota</taxon>
        <taxon>Fungi</taxon>
        <taxon>Dikarya</taxon>
        <taxon>Ascomycota</taxon>
        <taxon>Pezizomycotina</taxon>
        <taxon>Sordariomycetes</taxon>
        <taxon>Sordariomycetidae</taxon>
        <taxon>Sordariales</taxon>
        <taxon>Lasiosphaeriaceae</taxon>
        <taxon>Bombardia</taxon>
    </lineage>
</organism>
<dbReference type="Gene3D" id="2.130.10.30">
    <property type="entry name" value="Regulator of chromosome condensation 1/beta-lactamase-inhibitor protein II"/>
    <property type="match status" value="1"/>
</dbReference>
<gene>
    <name evidence="2" type="ORF">B0T17DRAFT_515027</name>
</gene>
<dbReference type="EMBL" id="JAULSR010000001">
    <property type="protein sequence ID" value="KAK0635014.1"/>
    <property type="molecule type" value="Genomic_DNA"/>
</dbReference>
<dbReference type="PANTHER" id="PTHR45982:SF1">
    <property type="entry name" value="REGULATOR OF CHROMOSOME CONDENSATION"/>
    <property type="match status" value="1"/>
</dbReference>
<sequence>MELYATGFNAWNQLRFEDGGNGLHLHQEPDDIRVFTRVLSDDAIDHVDPFISYTLVRSRPAGGLSFRLRSAGMVPKEHDALRAAADDDDDIYKSQSAKLGHVNFAEASNGFVIVYGRLDTFHQYQSMRDLLSHKYNNNLKETPGTDTTTTQHTFSGFPNVVQLVAYETGFAALSSTGQVWTWGDERYAACLGRDVDDDTSPPNKPGLVTDLEDLPTGPITKIAAGGYTLAALTAGNDLYCWGDRGRSAVILDDMGDRPTPIVIDDNDIADIGVGDQHLIALTVDGELFTIGNNSNGQLGLQASSAASWTRVDLGLDTARQSIVGVAAGSRNSFVIVRNQG</sequence>
<dbReference type="Proteomes" id="UP001174934">
    <property type="component" value="Unassembled WGS sequence"/>
</dbReference>
<evidence type="ECO:0000256" key="1">
    <source>
        <dbReference type="PROSITE-ProRule" id="PRU00235"/>
    </source>
</evidence>